<dbReference type="AlphaFoldDB" id="A0A0J1BAB6"/>
<evidence type="ECO:0000313" key="2">
    <source>
        <dbReference type="EMBL" id="KLU03453.1"/>
    </source>
</evidence>
<sequence length="42" mass="4303">MNSLGFQPKDHPCQNTGPSRGATTVGGGDEEKGTGEKRGRGS</sequence>
<organism evidence="2 3">
    <name type="scientific">Rhodopirellula islandica</name>
    <dbReference type="NCBI Taxonomy" id="595434"/>
    <lineage>
        <taxon>Bacteria</taxon>
        <taxon>Pseudomonadati</taxon>
        <taxon>Planctomycetota</taxon>
        <taxon>Planctomycetia</taxon>
        <taxon>Pirellulales</taxon>
        <taxon>Pirellulaceae</taxon>
        <taxon>Rhodopirellula</taxon>
    </lineage>
</organism>
<name>A0A0J1BAB6_RHOIS</name>
<feature type="compositionally biased region" description="Polar residues" evidence="1">
    <location>
        <begin position="13"/>
        <end position="22"/>
    </location>
</feature>
<gene>
    <name evidence="2" type="ORF">RISK_004765</name>
</gene>
<protein>
    <submittedName>
        <fullName evidence="2">Uncharacterized protein</fullName>
    </submittedName>
</protein>
<dbReference type="Proteomes" id="UP000036367">
    <property type="component" value="Unassembled WGS sequence"/>
</dbReference>
<evidence type="ECO:0000256" key="1">
    <source>
        <dbReference type="SAM" id="MobiDB-lite"/>
    </source>
</evidence>
<proteinExistence type="predicted"/>
<feature type="region of interest" description="Disordered" evidence="1">
    <location>
        <begin position="1"/>
        <end position="42"/>
    </location>
</feature>
<accession>A0A0J1BAB6</accession>
<feature type="compositionally biased region" description="Basic and acidic residues" evidence="1">
    <location>
        <begin position="29"/>
        <end position="42"/>
    </location>
</feature>
<dbReference type="PATRIC" id="fig|595434.4.peg.4526"/>
<keyword evidence="3" id="KW-1185">Reference proteome</keyword>
<comment type="caution">
    <text evidence="2">The sequence shown here is derived from an EMBL/GenBank/DDBJ whole genome shotgun (WGS) entry which is preliminary data.</text>
</comment>
<evidence type="ECO:0000313" key="3">
    <source>
        <dbReference type="Proteomes" id="UP000036367"/>
    </source>
</evidence>
<dbReference type="EMBL" id="LECT01000038">
    <property type="protein sequence ID" value="KLU03453.1"/>
    <property type="molecule type" value="Genomic_DNA"/>
</dbReference>
<reference evidence="2" key="1">
    <citation type="submission" date="2015-05" db="EMBL/GenBank/DDBJ databases">
        <title>Permanent draft genome of Rhodopirellula islandicus K833.</title>
        <authorList>
            <person name="Kizina J."/>
            <person name="Richter M."/>
            <person name="Glockner F.O."/>
            <person name="Harder J."/>
        </authorList>
    </citation>
    <scope>NUCLEOTIDE SEQUENCE [LARGE SCALE GENOMIC DNA]</scope>
    <source>
        <strain evidence="2">K833</strain>
    </source>
</reference>